<evidence type="ECO:0000313" key="4">
    <source>
        <dbReference type="Proteomes" id="UP000037904"/>
    </source>
</evidence>
<comment type="caution">
    <text evidence="3">The sequence shown here is derived from an EMBL/GenBank/DDBJ whole genome shotgun (WGS) entry which is preliminary data.</text>
</comment>
<feature type="region of interest" description="Disordered" evidence="1">
    <location>
        <begin position="492"/>
        <end position="516"/>
    </location>
</feature>
<feature type="region of interest" description="Disordered" evidence="1">
    <location>
        <begin position="103"/>
        <end position="143"/>
    </location>
</feature>
<feature type="compositionally biased region" description="Polar residues" evidence="1">
    <location>
        <begin position="645"/>
        <end position="657"/>
    </location>
</feature>
<feature type="compositionally biased region" description="Polar residues" evidence="1">
    <location>
        <begin position="110"/>
        <end position="134"/>
    </location>
</feature>
<name>A0A0M9ES24_FUSLA</name>
<feature type="compositionally biased region" description="Low complexity" evidence="1">
    <location>
        <begin position="844"/>
        <end position="853"/>
    </location>
</feature>
<accession>A0A0M9ES24</accession>
<feature type="region of interest" description="Disordered" evidence="1">
    <location>
        <begin position="909"/>
        <end position="943"/>
    </location>
</feature>
<feature type="compositionally biased region" description="Polar residues" evidence="1">
    <location>
        <begin position="606"/>
        <end position="620"/>
    </location>
</feature>
<dbReference type="Pfam" id="PF10382">
    <property type="entry name" value="ZGRF1-like_N"/>
    <property type="match status" value="1"/>
</dbReference>
<reference evidence="3 4" key="1">
    <citation type="submission" date="2015-04" db="EMBL/GenBank/DDBJ databases">
        <title>The draft genome sequence of Fusarium langsethiae, a T-2/HT-2 mycotoxin producer.</title>
        <authorList>
            <person name="Lysoe E."/>
            <person name="Divon H.H."/>
            <person name="Terzi V."/>
            <person name="Orru L."/>
            <person name="Lamontanara A."/>
            <person name="Kolseth A.-K."/>
            <person name="Frandsen R.J."/>
            <person name="Nielsen K."/>
            <person name="Thrane U."/>
        </authorList>
    </citation>
    <scope>NUCLEOTIDE SEQUENCE [LARGE SCALE GENOMIC DNA]</scope>
    <source>
        <strain evidence="3 4">Fl201059</strain>
    </source>
</reference>
<dbReference type="OrthoDB" id="6513042at2759"/>
<dbReference type="InterPro" id="IPR052800">
    <property type="entry name" value="DNA_Repair_Helicase_ZGRF1"/>
</dbReference>
<protein>
    <recommendedName>
        <fullName evidence="2">5'-3' DNA helicase ZGRF1-like N-terminal domain-containing protein</fullName>
    </recommendedName>
</protein>
<dbReference type="AlphaFoldDB" id="A0A0M9ES24"/>
<proteinExistence type="predicted"/>
<feature type="region of interest" description="Disordered" evidence="1">
    <location>
        <begin position="156"/>
        <end position="201"/>
    </location>
</feature>
<dbReference type="Proteomes" id="UP000037904">
    <property type="component" value="Unassembled WGS sequence"/>
</dbReference>
<gene>
    <name evidence="3" type="ORF">FLAG1_08502</name>
</gene>
<evidence type="ECO:0000313" key="3">
    <source>
        <dbReference type="EMBL" id="KPA38663.1"/>
    </source>
</evidence>
<evidence type="ECO:0000256" key="1">
    <source>
        <dbReference type="SAM" id="MobiDB-lite"/>
    </source>
</evidence>
<dbReference type="GO" id="GO:0005634">
    <property type="term" value="C:nucleus"/>
    <property type="evidence" value="ECO:0007669"/>
    <property type="project" value="TreeGrafter"/>
</dbReference>
<dbReference type="InterPro" id="IPR018838">
    <property type="entry name" value="ZGRF1-like_N"/>
</dbReference>
<dbReference type="EMBL" id="JXCE01000256">
    <property type="protein sequence ID" value="KPA38663.1"/>
    <property type="molecule type" value="Genomic_DNA"/>
</dbReference>
<organism evidence="3 4">
    <name type="scientific">Fusarium langsethiae</name>
    <dbReference type="NCBI Taxonomy" id="179993"/>
    <lineage>
        <taxon>Eukaryota</taxon>
        <taxon>Fungi</taxon>
        <taxon>Dikarya</taxon>
        <taxon>Ascomycota</taxon>
        <taxon>Pezizomycotina</taxon>
        <taxon>Sordariomycetes</taxon>
        <taxon>Hypocreomycetidae</taxon>
        <taxon>Hypocreales</taxon>
        <taxon>Nectriaceae</taxon>
        <taxon>Fusarium</taxon>
    </lineage>
</organism>
<evidence type="ECO:0000259" key="2">
    <source>
        <dbReference type="Pfam" id="PF10382"/>
    </source>
</evidence>
<feature type="region of interest" description="Disordered" evidence="1">
    <location>
        <begin position="251"/>
        <end position="271"/>
    </location>
</feature>
<keyword evidence="4" id="KW-1185">Reference proteome</keyword>
<feature type="region of interest" description="Disordered" evidence="1">
    <location>
        <begin position="540"/>
        <end position="881"/>
    </location>
</feature>
<feature type="compositionally biased region" description="Basic and acidic residues" evidence="1">
    <location>
        <begin position="429"/>
        <end position="446"/>
    </location>
</feature>
<feature type="compositionally biased region" description="Low complexity" evidence="1">
    <location>
        <begin position="779"/>
        <end position="792"/>
    </location>
</feature>
<feature type="region of interest" description="Disordered" evidence="1">
    <location>
        <begin position="359"/>
        <end position="394"/>
    </location>
</feature>
<feature type="domain" description="5'-3' DNA helicase ZGRF1-like N-terminal" evidence="2">
    <location>
        <begin position="12"/>
        <end position="93"/>
    </location>
</feature>
<feature type="region of interest" description="Disordered" evidence="1">
    <location>
        <begin position="406"/>
        <end position="471"/>
    </location>
</feature>
<sequence length="943" mass="103700">MSSSSIPSTATVVDFICLFTHDLKRKQKRWQDGVLKYHTFNKRVMVYDDRSHFIGDAHWQGGGDLEPGDEFELDRGSAIVQVSDCTGKREQDLTELLDKRAKEVEKRRSNAGTRTPGSTAATTHTPRNDQNTPHFQLRHRPLNDLVRGATRIGRAVISPHSPYQVRKMAESPAQQQDSPSEDARPSKRRRQDDSPPSKMGHARALFGTTLTLTPFSSSVSIARSQALPVKTTVKPKDTSTSLRTDLLDVPKRTGTNAKHPCSPDPEDSEICAPHQTAPRRVFTQRASLRELLAGNEQNWNEEHPQPSETMPKNRPHIPEKARPFSPHNQDNVVSLLTQTEQPGRLDNAVQNLPRFASTRQDFGVDKPSKPLHPASVNKDTRISGRNRKQSAETNDDAFLSWLAQGEKASSGHQTPASPTNSRPPRIKKSRSDKGTTYHKTLEEVSHKVVQNPIQINEDEQSHPRKATQARHRNATLKSLGKNQATALKIHGTKRPLSPDRELPAQTGAGEPPPAKELRTELRIRSRQRRGLLMVAQNKRGDRAGPLGRSSPTLLGTGSDAHTATHPAIPTIPLPEEFEMAHDDANDTDLPAPPAKRKDSVVLEHPSSIQDPCNKSANNFGSAAVGKTSDEESSEDPKPLQGLADETSQIEDQASDSIVSEKDRVSVTPPRRTNPSRRTREKTAQVVLSDNEEEIAAHSSPSGADDSDSRDENSSTDTEATRECQPTTRPKAKAETSSGPRITKMPRKSVKSKEIIGFAIPDGDFPRTDFSIGGCGQPKNMANENMNTTTENASHGSYLPLKLPGNTPIAAHQQELAQESSRDDQSQRKPLQETQHQGEQPHIEQTPQQPQTKQLPRISNPATRGKKAARKQDAAGLPPQILVQLEPSASSRIASGNSLQKPNLVSDTARSELPGFCKPNDGAWSRHAEDLLGMTRPSKATSRQ</sequence>
<feature type="compositionally biased region" description="Polar residues" evidence="1">
    <location>
        <begin position="410"/>
        <end position="422"/>
    </location>
</feature>
<feature type="compositionally biased region" description="Basic and acidic residues" evidence="1">
    <location>
        <begin position="819"/>
        <end position="830"/>
    </location>
</feature>
<feature type="compositionally biased region" description="Basic and acidic residues" evidence="1">
    <location>
        <begin position="181"/>
        <end position="195"/>
    </location>
</feature>
<feature type="region of interest" description="Disordered" evidence="1">
    <location>
        <begin position="296"/>
        <end position="328"/>
    </location>
</feature>
<dbReference type="GO" id="GO:0035861">
    <property type="term" value="C:site of double-strand break"/>
    <property type="evidence" value="ECO:0007669"/>
    <property type="project" value="TreeGrafter"/>
</dbReference>
<dbReference type="PANTHER" id="PTHR28535:SF1">
    <property type="entry name" value="PROTEIN ZGRF1"/>
    <property type="match status" value="1"/>
</dbReference>
<feature type="compositionally biased region" description="Polar residues" evidence="1">
    <location>
        <begin position="549"/>
        <end position="561"/>
    </location>
</feature>
<dbReference type="PANTHER" id="PTHR28535">
    <property type="entry name" value="ZINC FINGER GRF-TYPE CONTAINING 1"/>
    <property type="match status" value="1"/>
</dbReference>
<dbReference type="GO" id="GO:0006302">
    <property type="term" value="P:double-strand break repair"/>
    <property type="evidence" value="ECO:0007669"/>
    <property type="project" value="TreeGrafter"/>
</dbReference>